<name>A0ABQ5D1G3_9ASTR</name>
<dbReference type="InterPro" id="IPR001878">
    <property type="entry name" value="Znf_CCHC"/>
</dbReference>
<keyword evidence="4" id="KW-0808">Transferase</keyword>
<dbReference type="InterPro" id="IPR021109">
    <property type="entry name" value="Peptidase_aspartic_dom_sf"/>
</dbReference>
<dbReference type="Gene3D" id="3.10.10.10">
    <property type="entry name" value="HIV Type 1 Reverse Transcriptase, subunit A, domain 1"/>
    <property type="match status" value="1"/>
</dbReference>
<dbReference type="InterPro" id="IPR043128">
    <property type="entry name" value="Rev_trsase/Diguanyl_cyclase"/>
</dbReference>
<comment type="caution">
    <text evidence="4">The sequence shown here is derived from an EMBL/GenBank/DDBJ whole genome shotgun (WGS) entry which is preliminary data.</text>
</comment>
<keyword evidence="4" id="KW-0695">RNA-directed DNA polymerase</keyword>
<dbReference type="Gene3D" id="2.40.70.10">
    <property type="entry name" value="Acid Proteases"/>
    <property type="match status" value="1"/>
</dbReference>
<evidence type="ECO:0000313" key="4">
    <source>
        <dbReference type="EMBL" id="GJT33180.1"/>
    </source>
</evidence>
<dbReference type="SUPFAM" id="SSF56672">
    <property type="entry name" value="DNA/RNA polymerases"/>
    <property type="match status" value="1"/>
</dbReference>
<dbReference type="EMBL" id="BQNB010014857">
    <property type="protein sequence ID" value="GJT33180.1"/>
    <property type="molecule type" value="Genomic_DNA"/>
</dbReference>
<dbReference type="Gene3D" id="4.10.60.10">
    <property type="entry name" value="Zinc finger, CCHC-type"/>
    <property type="match status" value="1"/>
</dbReference>
<dbReference type="GO" id="GO:0003964">
    <property type="term" value="F:RNA-directed DNA polymerase activity"/>
    <property type="evidence" value="ECO:0007669"/>
    <property type="project" value="UniProtKB-KW"/>
</dbReference>
<dbReference type="Pfam" id="PF00098">
    <property type="entry name" value="zf-CCHC"/>
    <property type="match status" value="1"/>
</dbReference>
<sequence>MKKTEYNEFDEEVESPKLVSYVLHYPRDVELINKSVKYNCYECGAQGHFKRECPKLKNNNNQGNPARNVNAPAKVYAVGHVGRNPDSNVVAGTFLLNNRYAFILFDTGADMSFMSTAFSSQIDITPTALDHYYDVKLANGRIIGLNTILRGCTLNILTHPFNIYLTPVELGSFDVIIGMDWLVKYQAIIVYAEKMETEDKSEKKRLEDVSIVRDFPDVFSEVLPGLPPIQQVEFKIDLIPSAAPELNKLTVKNRYPLPRIDDLFDQLQGFSVYSMINMRSGYHKLRVREEDIPKTAFQTWYGHYEFQVMPFGLTNAPTNKKEHEEHLKAVLELLKKEKLYAKFSKCEFWIPKVDPSEIDLEVPCLTNLGLHRLEKKGKAKALPKCEPYLGRDTKASVKIIDHDLGTIASSPEIEMITPPLRIAKDKAGLGYDSQIYESEVVHSVFNSKESDVNDNQVNDRFKKVEGYHAVPPPYTRNYIPSRPDLSFAALDDSVYKTNVSETISSVLKIESHASKSSKDSLEQFKDVRLSAPIIEEWESDSDDDCVIRPSFQQNKPSYAKINFVKSDENTRKSVIEQHTYRQAKNLRKSQSPMVDKRN</sequence>
<dbReference type="CDD" id="cd01647">
    <property type="entry name" value="RT_LTR"/>
    <property type="match status" value="1"/>
</dbReference>
<dbReference type="CDD" id="cd00303">
    <property type="entry name" value="retropepsin_like"/>
    <property type="match status" value="1"/>
</dbReference>
<dbReference type="InterPro" id="IPR000477">
    <property type="entry name" value="RT_dom"/>
</dbReference>
<dbReference type="InterPro" id="IPR036875">
    <property type="entry name" value="Znf_CCHC_sf"/>
</dbReference>
<dbReference type="Gene3D" id="3.30.70.270">
    <property type="match status" value="2"/>
</dbReference>
<dbReference type="Proteomes" id="UP001151760">
    <property type="component" value="Unassembled WGS sequence"/>
</dbReference>
<dbReference type="PANTHER" id="PTHR24559:SF427">
    <property type="entry name" value="RNA-DIRECTED DNA POLYMERASE"/>
    <property type="match status" value="1"/>
</dbReference>
<proteinExistence type="predicted"/>
<reference evidence="4" key="1">
    <citation type="journal article" date="2022" name="Int. J. Mol. Sci.">
        <title>Draft Genome of Tanacetum Coccineum: Genomic Comparison of Closely Related Tanacetum-Family Plants.</title>
        <authorList>
            <person name="Yamashiro T."/>
            <person name="Shiraishi A."/>
            <person name="Nakayama K."/>
            <person name="Satake H."/>
        </authorList>
    </citation>
    <scope>NUCLEOTIDE SEQUENCE</scope>
</reference>
<evidence type="ECO:0000256" key="2">
    <source>
        <dbReference type="SAM" id="MobiDB-lite"/>
    </source>
</evidence>
<reference evidence="4" key="2">
    <citation type="submission" date="2022-01" db="EMBL/GenBank/DDBJ databases">
        <authorList>
            <person name="Yamashiro T."/>
            <person name="Shiraishi A."/>
            <person name="Satake H."/>
            <person name="Nakayama K."/>
        </authorList>
    </citation>
    <scope>NUCLEOTIDE SEQUENCE</scope>
</reference>
<evidence type="ECO:0000259" key="3">
    <source>
        <dbReference type="PROSITE" id="PS50158"/>
    </source>
</evidence>
<dbReference type="PROSITE" id="PS50158">
    <property type="entry name" value="ZF_CCHC"/>
    <property type="match status" value="1"/>
</dbReference>
<dbReference type="SUPFAM" id="SSF50630">
    <property type="entry name" value="Acid proteases"/>
    <property type="match status" value="1"/>
</dbReference>
<dbReference type="SMART" id="SM00343">
    <property type="entry name" value="ZnF_C2HC"/>
    <property type="match status" value="1"/>
</dbReference>
<gene>
    <name evidence="4" type="ORF">Tco_0923599</name>
</gene>
<evidence type="ECO:0000313" key="5">
    <source>
        <dbReference type="Proteomes" id="UP001151760"/>
    </source>
</evidence>
<organism evidence="4 5">
    <name type="scientific">Tanacetum coccineum</name>
    <dbReference type="NCBI Taxonomy" id="301880"/>
    <lineage>
        <taxon>Eukaryota</taxon>
        <taxon>Viridiplantae</taxon>
        <taxon>Streptophyta</taxon>
        <taxon>Embryophyta</taxon>
        <taxon>Tracheophyta</taxon>
        <taxon>Spermatophyta</taxon>
        <taxon>Magnoliopsida</taxon>
        <taxon>eudicotyledons</taxon>
        <taxon>Gunneridae</taxon>
        <taxon>Pentapetalae</taxon>
        <taxon>asterids</taxon>
        <taxon>campanulids</taxon>
        <taxon>Asterales</taxon>
        <taxon>Asteraceae</taxon>
        <taxon>Asteroideae</taxon>
        <taxon>Anthemideae</taxon>
        <taxon>Anthemidinae</taxon>
        <taxon>Tanacetum</taxon>
    </lineage>
</organism>
<keyword evidence="5" id="KW-1185">Reference proteome</keyword>
<keyword evidence="1" id="KW-0862">Zinc</keyword>
<keyword evidence="1" id="KW-0863">Zinc-finger</keyword>
<dbReference type="Pfam" id="PF00078">
    <property type="entry name" value="RVT_1"/>
    <property type="match status" value="1"/>
</dbReference>
<dbReference type="InterPro" id="IPR053134">
    <property type="entry name" value="RNA-dir_DNA_polymerase"/>
</dbReference>
<keyword evidence="1" id="KW-0479">Metal-binding</keyword>
<protein>
    <submittedName>
        <fullName evidence="4">Reverse transcriptase domain-containing protein</fullName>
    </submittedName>
</protein>
<dbReference type="SUPFAM" id="SSF57756">
    <property type="entry name" value="Retrovirus zinc finger-like domains"/>
    <property type="match status" value="1"/>
</dbReference>
<dbReference type="InterPro" id="IPR043502">
    <property type="entry name" value="DNA/RNA_pol_sf"/>
</dbReference>
<dbReference type="InterPro" id="IPR001969">
    <property type="entry name" value="Aspartic_peptidase_AS"/>
</dbReference>
<evidence type="ECO:0000256" key="1">
    <source>
        <dbReference type="PROSITE-ProRule" id="PRU00047"/>
    </source>
</evidence>
<dbReference type="PANTHER" id="PTHR24559">
    <property type="entry name" value="TRANSPOSON TY3-I GAG-POL POLYPROTEIN"/>
    <property type="match status" value="1"/>
</dbReference>
<dbReference type="PROSITE" id="PS00141">
    <property type="entry name" value="ASP_PROTEASE"/>
    <property type="match status" value="1"/>
</dbReference>
<accession>A0ABQ5D1G3</accession>
<feature type="region of interest" description="Disordered" evidence="2">
    <location>
        <begin position="574"/>
        <end position="598"/>
    </location>
</feature>
<dbReference type="Pfam" id="PF08284">
    <property type="entry name" value="RVP_2"/>
    <property type="match status" value="1"/>
</dbReference>
<feature type="domain" description="CCHC-type" evidence="3">
    <location>
        <begin position="40"/>
        <end position="55"/>
    </location>
</feature>
<keyword evidence="4" id="KW-0548">Nucleotidyltransferase</keyword>